<dbReference type="InterPro" id="IPR004988">
    <property type="entry name" value="DUF273"/>
</dbReference>
<accession>A0A914KH42</accession>
<dbReference type="Proteomes" id="UP000887563">
    <property type="component" value="Unplaced"/>
</dbReference>
<dbReference type="InterPro" id="IPR029044">
    <property type="entry name" value="Nucleotide-diphossugar_trans"/>
</dbReference>
<evidence type="ECO:0000313" key="1">
    <source>
        <dbReference type="Proteomes" id="UP000887563"/>
    </source>
</evidence>
<keyword evidence="1" id="KW-1185">Reference proteome</keyword>
<dbReference type="PANTHER" id="PTHR31562:SF2">
    <property type="entry name" value="NUCLEOTIDE-DIPHOSPHO-SUGAR TRANSFERASE"/>
    <property type="match status" value="1"/>
</dbReference>
<sequence length="420" mass="49241">MPGFLVWSIKKLTKKLYFSERFGDINDFGSKVTNAFNLVSKRRMDHFEKIWIIVIVDNAQILPNYNLAQSTLKCYCQLKGYPLEVINTSERGKENNNCKQKDFYFRRHCILANFLSSHSSDIKFAFFMDADIGVINPNHSLEEYLEGKKDLDLIFYERIFNGEIMAGSYILKNTQFTREFLYYWADYYFNVPNSFHGTDNGAIHSSILGTGIILRRTARRENEGREAHGRPPTFLGIPFLGESVFLDLFCDHSTENCSEKRRVCSHLWNVSLDFDTLLPFTVCAKYILGARNVFTNSFSETKLNSTGKVLLLTDFRQYWARDGWLTGNCWSSRDFLIHGWQSRRLNRQTFAGWNSPFSLQKFGNQRENCSNPMVAIKEWPYKNTFIWTNEQIENEIERIIKERNIKHMGILMKEVINRKY</sequence>
<dbReference type="PANTHER" id="PTHR31562">
    <property type="entry name" value="PROTEIN CBG18972"/>
    <property type="match status" value="1"/>
</dbReference>
<protein>
    <submittedName>
        <fullName evidence="2">Nucleotide-diphospho-sugar transferase domain-containing protein</fullName>
    </submittedName>
</protein>
<proteinExistence type="predicted"/>
<reference evidence="2" key="1">
    <citation type="submission" date="2022-11" db="UniProtKB">
        <authorList>
            <consortium name="WormBaseParasite"/>
        </authorList>
    </citation>
    <scope>IDENTIFICATION</scope>
</reference>
<dbReference type="Pfam" id="PF03314">
    <property type="entry name" value="DUF273"/>
    <property type="match status" value="2"/>
</dbReference>
<name>A0A914KH42_MELIC</name>
<organism evidence="1 2">
    <name type="scientific">Meloidogyne incognita</name>
    <name type="common">Southern root-knot nematode worm</name>
    <name type="synonym">Oxyuris incognita</name>
    <dbReference type="NCBI Taxonomy" id="6306"/>
    <lineage>
        <taxon>Eukaryota</taxon>
        <taxon>Metazoa</taxon>
        <taxon>Ecdysozoa</taxon>
        <taxon>Nematoda</taxon>
        <taxon>Chromadorea</taxon>
        <taxon>Rhabditida</taxon>
        <taxon>Tylenchina</taxon>
        <taxon>Tylenchomorpha</taxon>
        <taxon>Tylenchoidea</taxon>
        <taxon>Meloidogynidae</taxon>
        <taxon>Meloidogyninae</taxon>
        <taxon>Meloidogyne</taxon>
        <taxon>Meloidogyne incognita group</taxon>
    </lineage>
</organism>
<dbReference type="WBParaSite" id="Minc3s00010g00657">
    <property type="protein sequence ID" value="Minc3s00010g00657"/>
    <property type="gene ID" value="Minc3s00010g00657"/>
</dbReference>
<dbReference type="AlphaFoldDB" id="A0A914KH42"/>
<dbReference type="Gene3D" id="3.90.550.10">
    <property type="entry name" value="Spore Coat Polysaccharide Biosynthesis Protein SpsA, Chain A"/>
    <property type="match status" value="1"/>
</dbReference>
<evidence type="ECO:0000313" key="2">
    <source>
        <dbReference type="WBParaSite" id="Minc3s00010g00657"/>
    </source>
</evidence>